<evidence type="ECO:0000313" key="1">
    <source>
        <dbReference type="EMBL" id="KAI8012434.1"/>
    </source>
</evidence>
<reference evidence="1 2" key="1">
    <citation type="journal article" date="2022" name="Plant J.">
        <title>Chromosome-level genome of Camellia lanceoleosa provides a valuable resource for understanding genome evolution and self-incompatibility.</title>
        <authorList>
            <person name="Gong W."/>
            <person name="Xiao S."/>
            <person name="Wang L."/>
            <person name="Liao Z."/>
            <person name="Chang Y."/>
            <person name="Mo W."/>
            <person name="Hu G."/>
            <person name="Li W."/>
            <person name="Zhao G."/>
            <person name="Zhu H."/>
            <person name="Hu X."/>
            <person name="Ji K."/>
            <person name="Xiang X."/>
            <person name="Song Q."/>
            <person name="Yuan D."/>
            <person name="Jin S."/>
            <person name="Zhang L."/>
        </authorList>
    </citation>
    <scope>NUCLEOTIDE SEQUENCE [LARGE SCALE GENOMIC DNA]</scope>
    <source>
        <strain evidence="1">SQ_2022a</strain>
    </source>
</reference>
<protein>
    <submittedName>
        <fullName evidence="1">Uncharacterized protein</fullName>
    </submittedName>
</protein>
<name>A0ACC0HGB1_9ERIC</name>
<accession>A0ACC0HGB1</accession>
<sequence>MVQFSVLFNGLAKNILVKNGKKSRSDVGREAADALAKEARKNDLMLSSSGTVNGERSDNFVSVFSKGGKKGVNQDCLVVWEEFGCQEDMIFCGIFYGHGPWGHLVAKRVRKLMPSSLLCNWQETLALNSLNLNSSTEPDKSLNRFNIWKQSYLKTCSAIDQDLEQHPGIDSFHSGTAALTIVRQAVLAPTSNDGCLVPLQLTVDLKPNFPQTERIRQSKGRVFDMLDEPGVYKVWLPNGKALGGPGLAISRAFSDYYIKGFGLISEPEITQRNITCRDQFVILATNGVWDVLSNREAVEIVSSTPEREELAKRLVQHAVCAWKRKKPGMEVDDISVICLFFHNSTSSQSVDTIKLP</sequence>
<gene>
    <name evidence="1" type="ORF">LOK49_LG06G03290</name>
</gene>
<dbReference type="EMBL" id="CM045762">
    <property type="protein sequence ID" value="KAI8012434.1"/>
    <property type="molecule type" value="Genomic_DNA"/>
</dbReference>
<proteinExistence type="predicted"/>
<evidence type="ECO:0000313" key="2">
    <source>
        <dbReference type="Proteomes" id="UP001060215"/>
    </source>
</evidence>
<organism evidence="1 2">
    <name type="scientific">Camellia lanceoleosa</name>
    <dbReference type="NCBI Taxonomy" id="1840588"/>
    <lineage>
        <taxon>Eukaryota</taxon>
        <taxon>Viridiplantae</taxon>
        <taxon>Streptophyta</taxon>
        <taxon>Embryophyta</taxon>
        <taxon>Tracheophyta</taxon>
        <taxon>Spermatophyta</taxon>
        <taxon>Magnoliopsida</taxon>
        <taxon>eudicotyledons</taxon>
        <taxon>Gunneridae</taxon>
        <taxon>Pentapetalae</taxon>
        <taxon>asterids</taxon>
        <taxon>Ericales</taxon>
        <taxon>Theaceae</taxon>
        <taxon>Camellia</taxon>
    </lineage>
</organism>
<keyword evidence="2" id="KW-1185">Reference proteome</keyword>
<comment type="caution">
    <text evidence="1">The sequence shown here is derived from an EMBL/GenBank/DDBJ whole genome shotgun (WGS) entry which is preliminary data.</text>
</comment>
<dbReference type="Proteomes" id="UP001060215">
    <property type="component" value="Chromosome 5"/>
</dbReference>